<sequence>MEHIKEPMDELEEECSMRTSFKLFDKYITMQSLGRWFPFFIKHSQKNHDTMHKEAMKAIADGLNLHALHNTLRSGACHWAHMSKQEFEEFEKELAQEEKKTQKTHKNKGIKQ</sequence>
<dbReference type="AlphaFoldDB" id="A0A2H3DHT4"/>
<dbReference type="Proteomes" id="UP000217790">
    <property type="component" value="Unassembled WGS sequence"/>
</dbReference>
<keyword evidence="3" id="KW-1185">Reference proteome</keyword>
<dbReference type="InParanoid" id="A0A2H3DHT4"/>
<reference evidence="3" key="1">
    <citation type="journal article" date="2017" name="Nat. Ecol. Evol.">
        <title>Genome expansion and lineage-specific genetic innovations in the forest pathogenic fungi Armillaria.</title>
        <authorList>
            <person name="Sipos G."/>
            <person name="Prasanna A.N."/>
            <person name="Walter M.C."/>
            <person name="O'Connor E."/>
            <person name="Balint B."/>
            <person name="Krizsan K."/>
            <person name="Kiss B."/>
            <person name="Hess J."/>
            <person name="Varga T."/>
            <person name="Slot J."/>
            <person name="Riley R."/>
            <person name="Boka B."/>
            <person name="Rigling D."/>
            <person name="Barry K."/>
            <person name="Lee J."/>
            <person name="Mihaltcheva S."/>
            <person name="LaButti K."/>
            <person name="Lipzen A."/>
            <person name="Waldron R."/>
            <person name="Moloney N.M."/>
            <person name="Sperisen C."/>
            <person name="Kredics L."/>
            <person name="Vagvoelgyi C."/>
            <person name="Patrignani A."/>
            <person name="Fitzpatrick D."/>
            <person name="Nagy I."/>
            <person name="Doyle S."/>
            <person name="Anderson J.B."/>
            <person name="Grigoriev I.V."/>
            <person name="Gueldener U."/>
            <person name="Muensterkoetter M."/>
            <person name="Nagy L.G."/>
        </authorList>
    </citation>
    <scope>NUCLEOTIDE SEQUENCE [LARGE SCALE GENOMIC DNA]</scope>
    <source>
        <strain evidence="3">Ar21-2</strain>
    </source>
</reference>
<evidence type="ECO:0000313" key="3">
    <source>
        <dbReference type="Proteomes" id="UP000217790"/>
    </source>
</evidence>
<evidence type="ECO:0000313" key="2">
    <source>
        <dbReference type="EMBL" id="PBK94785.1"/>
    </source>
</evidence>
<organism evidence="2 3">
    <name type="scientific">Armillaria gallica</name>
    <name type="common">Bulbous honey fungus</name>
    <name type="synonym">Armillaria bulbosa</name>
    <dbReference type="NCBI Taxonomy" id="47427"/>
    <lineage>
        <taxon>Eukaryota</taxon>
        <taxon>Fungi</taxon>
        <taxon>Dikarya</taxon>
        <taxon>Basidiomycota</taxon>
        <taxon>Agaricomycotina</taxon>
        <taxon>Agaricomycetes</taxon>
        <taxon>Agaricomycetidae</taxon>
        <taxon>Agaricales</taxon>
        <taxon>Marasmiineae</taxon>
        <taxon>Physalacriaceae</taxon>
        <taxon>Armillaria</taxon>
    </lineage>
</organism>
<feature type="compositionally biased region" description="Basic and acidic residues" evidence="1">
    <location>
        <begin position="91"/>
        <end position="101"/>
    </location>
</feature>
<feature type="region of interest" description="Disordered" evidence="1">
    <location>
        <begin position="91"/>
        <end position="112"/>
    </location>
</feature>
<proteinExistence type="predicted"/>
<accession>A0A2H3DHT4</accession>
<feature type="compositionally biased region" description="Basic residues" evidence="1">
    <location>
        <begin position="102"/>
        <end position="112"/>
    </location>
</feature>
<dbReference type="EMBL" id="KZ293653">
    <property type="protein sequence ID" value="PBK94785.1"/>
    <property type="molecule type" value="Genomic_DNA"/>
</dbReference>
<protein>
    <submittedName>
        <fullName evidence="2">Uncharacterized protein</fullName>
    </submittedName>
</protein>
<evidence type="ECO:0000256" key="1">
    <source>
        <dbReference type="SAM" id="MobiDB-lite"/>
    </source>
</evidence>
<gene>
    <name evidence="2" type="ORF">ARMGADRAFT_1029147</name>
</gene>
<name>A0A2H3DHT4_ARMGA</name>